<organism evidence="2 3">
    <name type="scientific">Rahnella sp. (strain Y9602)</name>
    <dbReference type="NCBI Taxonomy" id="2703885"/>
    <lineage>
        <taxon>Bacteria</taxon>
        <taxon>Pseudomonadati</taxon>
        <taxon>Pseudomonadota</taxon>
        <taxon>Gammaproteobacteria</taxon>
        <taxon>Enterobacterales</taxon>
        <taxon>Yersiniaceae</taxon>
        <taxon>Rahnella</taxon>
    </lineage>
</organism>
<dbReference type="eggNOG" id="ENOG5030V07">
    <property type="taxonomic scope" value="Bacteria"/>
</dbReference>
<reference evidence="3" key="1">
    <citation type="submission" date="2011-01" db="EMBL/GenBank/DDBJ databases">
        <title>Complete sequence of chromosome of Rahnella sp. Y9602.</title>
        <authorList>
            <consortium name="US DOE Joint Genome Institute"/>
            <person name="Lucas S."/>
            <person name="Copeland A."/>
            <person name="Lapidus A."/>
            <person name="Cheng J.-F."/>
            <person name="Goodwin L."/>
            <person name="Pitluck S."/>
            <person name="Lu M."/>
            <person name="Detter J.C."/>
            <person name="Han C."/>
            <person name="Tapia R."/>
            <person name="Land M."/>
            <person name="Hauser L."/>
            <person name="Kyrpides N."/>
            <person name="Ivanova N."/>
            <person name="Ovchinnikova G."/>
            <person name="Pagani I."/>
            <person name="Sobecky P.A."/>
            <person name="Martinez R.J."/>
            <person name="Woyke T."/>
        </authorList>
    </citation>
    <scope>NUCLEOTIDE SEQUENCE [LARGE SCALE GENOMIC DNA]</scope>
    <source>
        <strain evidence="3">Y9602</strain>
    </source>
</reference>
<evidence type="ECO:0000313" key="2">
    <source>
        <dbReference type="EMBL" id="ADW75202.1"/>
    </source>
</evidence>
<protein>
    <submittedName>
        <fullName evidence="2">Uncharacterized protein</fullName>
    </submittedName>
</protein>
<dbReference type="HOGENOM" id="CLU_2525134_0_0_6"/>
<gene>
    <name evidence="2" type="ordered locus">Rahaq_3612</name>
</gene>
<name>A0A0H3FEH1_RAHSY</name>
<sequence length="84" mass="9698">MPHNNPFIQFIRSLLYIAYKIITFTISHSLEALIGPLIVIGSILCIMFIEPWPVKFVSIGVWLVFLYFLSKAIDKITGRDKRDN</sequence>
<feature type="transmembrane region" description="Helical" evidence="1">
    <location>
        <begin position="21"/>
        <end position="49"/>
    </location>
</feature>
<keyword evidence="1" id="KW-0472">Membrane</keyword>
<dbReference type="EMBL" id="CP002505">
    <property type="protein sequence ID" value="ADW75202.1"/>
    <property type="molecule type" value="Genomic_DNA"/>
</dbReference>
<dbReference type="KEGG" id="rah:Rahaq_3612"/>
<keyword evidence="1" id="KW-1133">Transmembrane helix</keyword>
<dbReference type="Proteomes" id="UP000007257">
    <property type="component" value="Chromosome"/>
</dbReference>
<dbReference type="OrthoDB" id="6507240at2"/>
<proteinExistence type="predicted"/>
<dbReference type="AlphaFoldDB" id="A0A0H3FEH1"/>
<keyword evidence="1" id="KW-0812">Transmembrane</keyword>
<evidence type="ECO:0000256" key="1">
    <source>
        <dbReference type="SAM" id="Phobius"/>
    </source>
</evidence>
<accession>A0A0H3FEH1</accession>
<reference evidence="2 3" key="2">
    <citation type="journal article" date="2012" name="J. Bacteriol.">
        <title>Complete Genome Sequence of Rahnella sp. Strain Y9602, a Gammaproteobacterium Isolate from Metal- and Radionuclide-Contaminated Soil.</title>
        <authorList>
            <person name="Martinez R.J."/>
            <person name="Bruce D."/>
            <person name="Detter C."/>
            <person name="Goodwin L.A."/>
            <person name="Han J."/>
            <person name="Han C.S."/>
            <person name="Held B."/>
            <person name="Land M.L."/>
            <person name="Mikhailova N."/>
            <person name="Nolan M."/>
            <person name="Pennacchio L."/>
            <person name="Pitluck S."/>
            <person name="Tapia R."/>
            <person name="Woyke T."/>
            <person name="Sobecky P.A."/>
        </authorList>
    </citation>
    <scope>NUCLEOTIDE SEQUENCE [LARGE SCALE GENOMIC DNA]</scope>
    <source>
        <strain evidence="2 3">Y9602</strain>
    </source>
</reference>
<feature type="transmembrane region" description="Helical" evidence="1">
    <location>
        <begin position="55"/>
        <end position="73"/>
    </location>
</feature>
<evidence type="ECO:0000313" key="3">
    <source>
        <dbReference type="Proteomes" id="UP000007257"/>
    </source>
</evidence>